<name>A0ABT9RM68_9ACTN</name>
<organism evidence="1 2">
    <name type="scientific">Streptosporangium brasiliense</name>
    <dbReference type="NCBI Taxonomy" id="47480"/>
    <lineage>
        <taxon>Bacteria</taxon>
        <taxon>Bacillati</taxon>
        <taxon>Actinomycetota</taxon>
        <taxon>Actinomycetes</taxon>
        <taxon>Streptosporangiales</taxon>
        <taxon>Streptosporangiaceae</taxon>
        <taxon>Streptosporangium</taxon>
    </lineage>
</organism>
<gene>
    <name evidence="1" type="ORF">J2S55_009727</name>
</gene>
<dbReference type="Proteomes" id="UP001230426">
    <property type="component" value="Unassembled WGS sequence"/>
</dbReference>
<dbReference type="EMBL" id="JAUSRB010000004">
    <property type="protein sequence ID" value="MDP9870389.1"/>
    <property type="molecule type" value="Genomic_DNA"/>
</dbReference>
<reference evidence="1 2" key="1">
    <citation type="submission" date="2023-07" db="EMBL/GenBank/DDBJ databases">
        <title>Sequencing the genomes of 1000 actinobacteria strains.</title>
        <authorList>
            <person name="Klenk H.-P."/>
        </authorList>
    </citation>
    <scope>NUCLEOTIDE SEQUENCE [LARGE SCALE GENOMIC DNA]</scope>
    <source>
        <strain evidence="1 2">DSM 44109</strain>
    </source>
</reference>
<evidence type="ECO:0008006" key="3">
    <source>
        <dbReference type="Google" id="ProtNLM"/>
    </source>
</evidence>
<keyword evidence="2" id="KW-1185">Reference proteome</keyword>
<evidence type="ECO:0000313" key="1">
    <source>
        <dbReference type="EMBL" id="MDP9870389.1"/>
    </source>
</evidence>
<comment type="caution">
    <text evidence="1">The sequence shown here is derived from an EMBL/GenBank/DDBJ whole genome shotgun (WGS) entry which is preliminary data.</text>
</comment>
<evidence type="ECO:0000313" key="2">
    <source>
        <dbReference type="Proteomes" id="UP001230426"/>
    </source>
</evidence>
<protein>
    <recommendedName>
        <fullName evidence="3">DUF4268 domain-containing protein</fullName>
    </recommendedName>
</protein>
<accession>A0ABT9RM68</accession>
<dbReference type="RefSeq" id="WP_306876284.1">
    <property type="nucleotide sequence ID" value="NZ_JAUSRB010000004.1"/>
</dbReference>
<sequence length="115" mass="13633">MAISWRKYRNTGEIFGRVYIEHRYGLYDLVNILAKYAHENNDAGPFDELDVTKPLSKTSAEKYIREQLHEYGHHASWLWRDNTDEDMIEMCFAWGRETAIRIWPEFADQFAEVSG</sequence>
<proteinExistence type="predicted"/>